<reference evidence="2" key="1">
    <citation type="submission" date="2023-06" db="EMBL/GenBank/DDBJ databases">
        <authorList>
            <consortium name="Lawrence Berkeley National Laboratory"/>
            <person name="Ahrendt S."/>
            <person name="Sahu N."/>
            <person name="Indic B."/>
            <person name="Wong-Bajracharya J."/>
            <person name="Merenyi Z."/>
            <person name="Ke H.-M."/>
            <person name="Monk M."/>
            <person name="Kocsube S."/>
            <person name="Drula E."/>
            <person name="Lipzen A."/>
            <person name="Balint B."/>
            <person name="Henrissat B."/>
            <person name="Andreopoulos B."/>
            <person name="Martin F.M."/>
            <person name="Harder C.B."/>
            <person name="Rigling D."/>
            <person name="Ford K.L."/>
            <person name="Foster G.D."/>
            <person name="Pangilinan J."/>
            <person name="Papanicolaou A."/>
            <person name="Barry K."/>
            <person name="LaButti K."/>
            <person name="Viragh M."/>
            <person name="Koriabine M."/>
            <person name="Yan M."/>
            <person name="Riley R."/>
            <person name="Champramary S."/>
            <person name="Plett K.L."/>
            <person name="Tsai I.J."/>
            <person name="Slot J."/>
            <person name="Sipos G."/>
            <person name="Plett J."/>
            <person name="Nagy L.G."/>
            <person name="Grigoriev I.V."/>
        </authorList>
    </citation>
    <scope>NUCLEOTIDE SEQUENCE</scope>
    <source>
        <strain evidence="2">CCBAS 213</strain>
    </source>
</reference>
<proteinExistence type="predicted"/>
<name>A0AA39KCT0_ARMTA</name>
<evidence type="ECO:0000313" key="2">
    <source>
        <dbReference type="EMBL" id="KAK0458797.1"/>
    </source>
</evidence>
<dbReference type="EMBL" id="JAUEPS010000016">
    <property type="protein sequence ID" value="KAK0458797.1"/>
    <property type="molecule type" value="Genomic_DNA"/>
</dbReference>
<dbReference type="Pfam" id="PF24016">
    <property type="entry name" value="DUF7330"/>
    <property type="match status" value="1"/>
</dbReference>
<dbReference type="RefSeq" id="XP_060331047.1">
    <property type="nucleotide sequence ID" value="XM_060479187.1"/>
</dbReference>
<dbReference type="InterPro" id="IPR055754">
    <property type="entry name" value="DUF7330"/>
</dbReference>
<comment type="caution">
    <text evidence="2">The sequence shown here is derived from an EMBL/GenBank/DDBJ whole genome shotgun (WGS) entry which is preliminary data.</text>
</comment>
<evidence type="ECO:0000313" key="3">
    <source>
        <dbReference type="Proteomes" id="UP001175211"/>
    </source>
</evidence>
<evidence type="ECO:0000259" key="1">
    <source>
        <dbReference type="Pfam" id="PF24016"/>
    </source>
</evidence>
<sequence length="181" mass="20650">MQSHRQPQTHRQSKRPGNYMTIVQNSGPIEQNFLIDPAISVPSTLLPPRTPYESVTYEDNVKVIQRNNLNIIAKRGEIDTNIEVIKSDRQTNFRVDIRSRGDIEIRLHLPGTISPDDPTRPGPLCLMNVYSSSGNIYLWIPRKRLEGPLNVTARRDVQFSTALLVVEEAEGMFYRQSCCMV</sequence>
<accession>A0AA39KCT0</accession>
<feature type="domain" description="DUF7330" evidence="1">
    <location>
        <begin position="18"/>
        <end position="163"/>
    </location>
</feature>
<dbReference type="Proteomes" id="UP001175211">
    <property type="component" value="Unassembled WGS sequence"/>
</dbReference>
<dbReference type="AlphaFoldDB" id="A0AA39KCT0"/>
<gene>
    <name evidence="2" type="ORF">EV420DRAFT_1678899</name>
</gene>
<organism evidence="2 3">
    <name type="scientific">Armillaria tabescens</name>
    <name type="common">Ringless honey mushroom</name>
    <name type="synonym">Agaricus tabescens</name>
    <dbReference type="NCBI Taxonomy" id="1929756"/>
    <lineage>
        <taxon>Eukaryota</taxon>
        <taxon>Fungi</taxon>
        <taxon>Dikarya</taxon>
        <taxon>Basidiomycota</taxon>
        <taxon>Agaricomycotina</taxon>
        <taxon>Agaricomycetes</taxon>
        <taxon>Agaricomycetidae</taxon>
        <taxon>Agaricales</taxon>
        <taxon>Marasmiineae</taxon>
        <taxon>Physalacriaceae</taxon>
        <taxon>Desarmillaria</taxon>
    </lineage>
</organism>
<protein>
    <recommendedName>
        <fullName evidence="1">DUF7330 domain-containing protein</fullName>
    </recommendedName>
</protein>
<keyword evidence="3" id="KW-1185">Reference proteome</keyword>
<dbReference type="GeneID" id="85362735"/>